<dbReference type="CDD" id="cd04730">
    <property type="entry name" value="NPD_like"/>
    <property type="match status" value="1"/>
</dbReference>
<name>A0A317VF37_9EURO</name>
<dbReference type="PANTHER" id="PTHR32332">
    <property type="entry name" value="2-NITROPROPANE DIOXYGENASE"/>
    <property type="match status" value="1"/>
</dbReference>
<evidence type="ECO:0000313" key="4">
    <source>
        <dbReference type="EMBL" id="PWY72986.1"/>
    </source>
</evidence>
<dbReference type="SUPFAM" id="SSF51412">
    <property type="entry name" value="Inosine monophosphate dehydrogenase (IMPDH)"/>
    <property type="match status" value="1"/>
</dbReference>
<evidence type="ECO:0000313" key="5">
    <source>
        <dbReference type="Proteomes" id="UP000247233"/>
    </source>
</evidence>
<reference evidence="4 5" key="1">
    <citation type="submission" date="2016-12" db="EMBL/GenBank/DDBJ databases">
        <title>The genomes of Aspergillus section Nigri reveals drivers in fungal speciation.</title>
        <authorList>
            <consortium name="DOE Joint Genome Institute"/>
            <person name="Vesth T.C."/>
            <person name="Nybo J."/>
            <person name="Theobald S."/>
            <person name="Brandl J."/>
            <person name="Frisvad J.C."/>
            <person name="Nielsen K.F."/>
            <person name="Lyhne E.K."/>
            <person name="Kogle M.E."/>
            <person name="Kuo A."/>
            <person name="Riley R."/>
            <person name="Clum A."/>
            <person name="Nolan M."/>
            <person name="Lipzen A."/>
            <person name="Salamov A."/>
            <person name="Henrissat B."/>
            <person name="Wiebenga A."/>
            <person name="De Vries R.P."/>
            <person name="Grigoriev I.V."/>
            <person name="Mortensen U.H."/>
            <person name="Andersen M.R."/>
            <person name="Baker S.E."/>
        </authorList>
    </citation>
    <scope>NUCLEOTIDE SEQUENCE [LARGE SCALE GENOMIC DNA]</scope>
    <source>
        <strain evidence="4 5">CBS 117.55</strain>
    </source>
</reference>
<organism evidence="4 5">
    <name type="scientific">Aspergillus heteromorphus CBS 117.55</name>
    <dbReference type="NCBI Taxonomy" id="1448321"/>
    <lineage>
        <taxon>Eukaryota</taxon>
        <taxon>Fungi</taxon>
        <taxon>Dikarya</taxon>
        <taxon>Ascomycota</taxon>
        <taxon>Pezizomycotina</taxon>
        <taxon>Eurotiomycetes</taxon>
        <taxon>Eurotiomycetidae</taxon>
        <taxon>Eurotiales</taxon>
        <taxon>Aspergillaceae</taxon>
        <taxon>Aspergillus</taxon>
        <taxon>Aspergillus subgen. Circumdati</taxon>
    </lineage>
</organism>
<dbReference type="EMBL" id="MSFL01000025">
    <property type="protein sequence ID" value="PWY72986.1"/>
    <property type="molecule type" value="Genomic_DNA"/>
</dbReference>
<comment type="caution">
    <text evidence="4">The sequence shown here is derived from an EMBL/GenBank/DDBJ whole genome shotgun (WGS) entry which is preliminary data.</text>
</comment>
<proteinExistence type="predicted"/>
<keyword evidence="5" id="KW-1185">Reference proteome</keyword>
<sequence>MSHPLQRAASLALAYPWTTTPLIISAPMRVMAGPALAVAVSSAGGLGFLGPNTKTDNMASDLEEASALLSTLRSTPNIALPPSTTSTTLPIGIGFQLWSDSLLTALKLIKQHKPTATWLFAPANGQKDLDVWTRAIRETQPETKIWIQIGTVSEAESLIAASSEKPDVIVIQGSEAGGHGRASDGMGLMALLPEIVDIVSPSGIPVVAAGGIADGRGASAALCLGASGVVLGTRFLASTEARINPGYQAEVVRARDGATSTTRTLLYNHLRGTYGWPQEYSPRGVVNRSWTEFCAGRPFDELKSEHDRALGEGEKGWGVEGRLATYAGAAVGLVRGVKGAGEIVEEVREEVGRLLGSSV</sequence>
<dbReference type="PANTHER" id="PTHR32332:SF34">
    <property type="entry name" value="2-NITROPROPANE DIOXYGENASE FAMILY, PUTATIVE-RELATED"/>
    <property type="match status" value="1"/>
</dbReference>
<dbReference type="GeneID" id="37069568"/>
<dbReference type="VEuPathDB" id="FungiDB:BO70DRAFT_413626"/>
<evidence type="ECO:0000256" key="1">
    <source>
        <dbReference type="ARBA" id="ARBA00022630"/>
    </source>
</evidence>
<keyword evidence="2" id="KW-0288">FMN</keyword>
<dbReference type="InterPro" id="IPR004136">
    <property type="entry name" value="NMO"/>
</dbReference>
<protein>
    <submittedName>
        <fullName evidence="4">Inosine monophosphate dehydrogenase</fullName>
    </submittedName>
</protein>
<dbReference type="GO" id="GO:0018580">
    <property type="term" value="F:nitronate monooxygenase activity"/>
    <property type="evidence" value="ECO:0007669"/>
    <property type="project" value="InterPro"/>
</dbReference>
<dbReference type="Gene3D" id="3.20.20.70">
    <property type="entry name" value="Aldolase class I"/>
    <property type="match status" value="1"/>
</dbReference>
<keyword evidence="1" id="KW-0285">Flavoprotein</keyword>
<keyword evidence="3" id="KW-0560">Oxidoreductase</keyword>
<dbReference type="STRING" id="1448321.A0A317VF37"/>
<dbReference type="Pfam" id="PF03060">
    <property type="entry name" value="NMO"/>
    <property type="match status" value="2"/>
</dbReference>
<evidence type="ECO:0000256" key="3">
    <source>
        <dbReference type="ARBA" id="ARBA00023002"/>
    </source>
</evidence>
<dbReference type="AlphaFoldDB" id="A0A317VF37"/>
<dbReference type="InterPro" id="IPR013785">
    <property type="entry name" value="Aldolase_TIM"/>
</dbReference>
<evidence type="ECO:0000256" key="2">
    <source>
        <dbReference type="ARBA" id="ARBA00022643"/>
    </source>
</evidence>
<dbReference type="OrthoDB" id="2349068at2759"/>
<gene>
    <name evidence="4" type="ORF">BO70DRAFT_413626</name>
</gene>
<dbReference type="RefSeq" id="XP_025396640.1">
    <property type="nucleotide sequence ID" value="XM_025547331.1"/>
</dbReference>
<dbReference type="Proteomes" id="UP000247233">
    <property type="component" value="Unassembled WGS sequence"/>
</dbReference>
<accession>A0A317VF37</accession>